<comment type="similarity">
    <text evidence="1">Belongs to the thioesterase PaaI family.</text>
</comment>
<reference evidence="4 5" key="1">
    <citation type="journal article" date="2014" name="BMC Genomics">
        <title>Comparative genomics of the major fungal agents of human and animal Sporotrichosis: Sporothrix schenckii and Sporothrix brasiliensis.</title>
        <authorList>
            <person name="Teixeira M.M."/>
            <person name="de Almeida L.G."/>
            <person name="Kubitschek-Barreira P."/>
            <person name="Alves F.L."/>
            <person name="Kioshima E.S."/>
            <person name="Abadio A.K."/>
            <person name="Fernandes L."/>
            <person name="Derengowski L.S."/>
            <person name="Ferreira K.S."/>
            <person name="Souza R.C."/>
            <person name="Ruiz J.C."/>
            <person name="de Andrade N.C."/>
            <person name="Paes H.C."/>
            <person name="Nicola A.M."/>
            <person name="Albuquerque P."/>
            <person name="Gerber A.L."/>
            <person name="Martins V.P."/>
            <person name="Peconick L.D."/>
            <person name="Neto A.V."/>
            <person name="Chaucanez C.B."/>
            <person name="Silva P.A."/>
            <person name="Cunha O.L."/>
            <person name="de Oliveira F.F."/>
            <person name="dos Santos T.C."/>
            <person name="Barros A.L."/>
            <person name="Soares M.A."/>
            <person name="de Oliveira L.M."/>
            <person name="Marini M.M."/>
            <person name="Villalobos-Duno H."/>
            <person name="Cunha M.M."/>
            <person name="de Hoog S."/>
            <person name="da Silveira J.F."/>
            <person name="Henrissat B."/>
            <person name="Nino-Vega G.A."/>
            <person name="Cisalpino P.S."/>
            <person name="Mora-Montes H.M."/>
            <person name="Almeida S.R."/>
            <person name="Stajich J.E."/>
            <person name="Lopes-Bezerra L.M."/>
            <person name="Vasconcelos A.T."/>
            <person name="Felipe M.S."/>
        </authorList>
    </citation>
    <scope>NUCLEOTIDE SEQUENCE [LARGE SCALE GENOMIC DNA]</scope>
    <source>
        <strain evidence="4 5">1099-18</strain>
    </source>
</reference>
<sequence length="165" mass="17665">MAARKLDPTRFVKAVLSDFMRQSGLEPTLFGPHMRVTHAVPGKVDFELDIAQQHTNRLKILHGGTIASMVDLGGSLAVASHGVFNTGVSTDINVTYLANGGAVGDKIKATAVLDRIGKTLAYTSITFTNEKGEVAARGSHTKFIAKVWGKNEPFTTEKPVNGEES</sequence>
<dbReference type="NCBIfam" id="TIGR00369">
    <property type="entry name" value="unchar_dom_1"/>
    <property type="match status" value="1"/>
</dbReference>
<dbReference type="InterPro" id="IPR029069">
    <property type="entry name" value="HotDog_dom_sf"/>
</dbReference>
<accession>A0A0F2M9C6</accession>
<dbReference type="Pfam" id="PF03061">
    <property type="entry name" value="4HBT"/>
    <property type="match status" value="1"/>
</dbReference>
<dbReference type="Gene3D" id="3.10.129.10">
    <property type="entry name" value="Hotdog Thioesterase"/>
    <property type="match status" value="1"/>
</dbReference>
<dbReference type="FunFam" id="3.10.129.10:FF:000033">
    <property type="entry name" value="acyl-coenzyme A thioesterase 13"/>
    <property type="match status" value="1"/>
</dbReference>
<evidence type="ECO:0000256" key="2">
    <source>
        <dbReference type="ARBA" id="ARBA00022801"/>
    </source>
</evidence>
<dbReference type="InterPro" id="IPR003736">
    <property type="entry name" value="PAAI_dom"/>
</dbReference>
<dbReference type="GeneID" id="27664825"/>
<name>A0A0F2M9C6_SPOSC</name>
<dbReference type="RefSeq" id="XP_016588984.1">
    <property type="nucleotide sequence ID" value="XM_016729548.1"/>
</dbReference>
<organism evidence="4 5">
    <name type="scientific">Sporothrix schenckii 1099-18</name>
    <dbReference type="NCBI Taxonomy" id="1397361"/>
    <lineage>
        <taxon>Eukaryota</taxon>
        <taxon>Fungi</taxon>
        <taxon>Dikarya</taxon>
        <taxon>Ascomycota</taxon>
        <taxon>Pezizomycotina</taxon>
        <taxon>Sordariomycetes</taxon>
        <taxon>Sordariomycetidae</taxon>
        <taxon>Ophiostomatales</taxon>
        <taxon>Ophiostomataceae</taxon>
        <taxon>Sporothrix</taxon>
    </lineage>
</organism>
<dbReference type="GO" id="GO:0047617">
    <property type="term" value="F:fatty acyl-CoA hydrolase activity"/>
    <property type="evidence" value="ECO:0007669"/>
    <property type="project" value="InterPro"/>
</dbReference>
<keyword evidence="2" id="KW-0378">Hydrolase</keyword>
<dbReference type="VEuPathDB" id="FungiDB:SPSK_02680"/>
<evidence type="ECO:0000259" key="3">
    <source>
        <dbReference type="Pfam" id="PF03061"/>
    </source>
</evidence>
<dbReference type="PANTHER" id="PTHR21660:SF57">
    <property type="entry name" value="PAAI THIOESTERASE"/>
    <property type="match status" value="1"/>
</dbReference>
<evidence type="ECO:0000256" key="1">
    <source>
        <dbReference type="ARBA" id="ARBA00008324"/>
    </source>
</evidence>
<evidence type="ECO:0000313" key="5">
    <source>
        <dbReference type="Proteomes" id="UP000033710"/>
    </source>
</evidence>
<dbReference type="SUPFAM" id="SSF54637">
    <property type="entry name" value="Thioesterase/thiol ester dehydrase-isomerase"/>
    <property type="match status" value="1"/>
</dbReference>
<evidence type="ECO:0000313" key="4">
    <source>
        <dbReference type="EMBL" id="KJR86308.1"/>
    </source>
</evidence>
<dbReference type="InterPro" id="IPR039298">
    <property type="entry name" value="ACOT13"/>
</dbReference>
<dbReference type="Proteomes" id="UP000033710">
    <property type="component" value="Unassembled WGS sequence"/>
</dbReference>
<dbReference type="AlphaFoldDB" id="A0A0F2M9C6"/>
<proteinExistence type="inferred from homology"/>
<comment type="caution">
    <text evidence="4">The sequence shown here is derived from an EMBL/GenBank/DDBJ whole genome shotgun (WGS) entry which is preliminary data.</text>
</comment>
<dbReference type="CDD" id="cd03443">
    <property type="entry name" value="PaaI_thioesterase"/>
    <property type="match status" value="1"/>
</dbReference>
<dbReference type="KEGG" id="ssck:SPSK_02680"/>
<reference evidence="4 5" key="2">
    <citation type="journal article" date="2015" name="Eukaryot. Cell">
        <title>Asexual propagation of a virulent clone complex in a human and feline outbreak of sporotrichosis.</title>
        <authorList>
            <person name="Teixeira Mde M."/>
            <person name="Rodrigues A.M."/>
            <person name="Tsui C.K."/>
            <person name="de Almeida L.G."/>
            <person name="Van Diepeningen A.D."/>
            <person name="van den Ende B.G."/>
            <person name="Fernandes G.F."/>
            <person name="Kano R."/>
            <person name="Hamelin R.C."/>
            <person name="Lopes-Bezerra L.M."/>
            <person name="Vasconcelos A.T."/>
            <person name="de Hoog S."/>
            <person name="de Camargo Z.P."/>
            <person name="Felipe M.S."/>
        </authorList>
    </citation>
    <scope>NUCLEOTIDE SEQUENCE [LARGE SCALE GENOMIC DNA]</scope>
    <source>
        <strain evidence="4 5">1099-18</strain>
    </source>
</reference>
<dbReference type="PANTHER" id="PTHR21660">
    <property type="entry name" value="THIOESTERASE SUPERFAMILY MEMBER-RELATED"/>
    <property type="match status" value="1"/>
</dbReference>
<feature type="domain" description="Thioesterase" evidence="3">
    <location>
        <begin position="59"/>
        <end position="135"/>
    </location>
</feature>
<protein>
    <submittedName>
        <fullName evidence="4">Esterase</fullName>
    </submittedName>
</protein>
<dbReference type="OrthoDB" id="46529at2759"/>
<dbReference type="EMBL" id="AXCR01000006">
    <property type="protein sequence ID" value="KJR86308.1"/>
    <property type="molecule type" value="Genomic_DNA"/>
</dbReference>
<dbReference type="InterPro" id="IPR006683">
    <property type="entry name" value="Thioestr_dom"/>
</dbReference>
<gene>
    <name evidence="4" type="ORF">SPSK_02680</name>
</gene>